<dbReference type="GO" id="GO:0007156">
    <property type="term" value="P:homophilic cell adhesion via plasma membrane adhesion molecules"/>
    <property type="evidence" value="ECO:0007669"/>
    <property type="project" value="TreeGrafter"/>
</dbReference>
<dbReference type="PIRSF" id="PIRSF000615">
    <property type="entry name" value="TyrPK_CSF1-R"/>
    <property type="match status" value="1"/>
</dbReference>
<dbReference type="FunFam" id="2.60.40.10:FF:000032">
    <property type="entry name" value="palladin isoform X1"/>
    <property type="match status" value="1"/>
</dbReference>
<feature type="domain" description="Ig-like" evidence="13">
    <location>
        <begin position="105"/>
        <end position="206"/>
    </location>
</feature>
<reference evidence="14 15" key="1">
    <citation type="submission" date="2024-03" db="EMBL/GenBank/DDBJ databases">
        <title>The genome assembly and annotation of the cricket Gryllus longicercus Weissman &amp; Gray.</title>
        <authorList>
            <person name="Szrajer S."/>
            <person name="Gray D."/>
            <person name="Ylla G."/>
        </authorList>
    </citation>
    <scope>NUCLEOTIDE SEQUENCE [LARGE SCALE GENOMIC DNA]</scope>
    <source>
        <strain evidence="14">DAG 2021-001</strain>
        <tissue evidence="14">Whole body minus gut</tissue>
    </source>
</reference>
<dbReference type="SUPFAM" id="SSF48726">
    <property type="entry name" value="Immunoglobulin"/>
    <property type="match status" value="7"/>
</dbReference>
<feature type="domain" description="Ig-like" evidence="13">
    <location>
        <begin position="35"/>
        <end position="100"/>
    </location>
</feature>
<evidence type="ECO:0000256" key="7">
    <source>
        <dbReference type="ARBA" id="ARBA00023180"/>
    </source>
</evidence>
<evidence type="ECO:0000256" key="3">
    <source>
        <dbReference type="ARBA" id="ARBA00022989"/>
    </source>
</evidence>
<evidence type="ECO:0000256" key="4">
    <source>
        <dbReference type="ARBA" id="ARBA00023136"/>
    </source>
</evidence>
<keyword evidence="5" id="KW-1015">Disulfide bond</keyword>
<evidence type="ECO:0000256" key="9">
    <source>
        <dbReference type="SAM" id="MobiDB-lite"/>
    </source>
</evidence>
<feature type="domain" description="Protein kinase" evidence="12">
    <location>
        <begin position="827"/>
        <end position="1110"/>
    </location>
</feature>
<dbReference type="PRINTS" id="PR00109">
    <property type="entry name" value="TYRKINASE"/>
</dbReference>
<comment type="subcellular location">
    <subcellularLocation>
        <location evidence="1">Membrane</location>
        <topology evidence="1">Single-pass membrane protein</topology>
    </subcellularLocation>
</comment>
<dbReference type="InterPro" id="IPR001245">
    <property type="entry name" value="Ser-Thr/Tyr_kinase_cat_dom"/>
</dbReference>
<feature type="transmembrane region" description="Helical" evidence="10">
    <location>
        <begin position="719"/>
        <end position="739"/>
    </location>
</feature>
<dbReference type="Pfam" id="PF07714">
    <property type="entry name" value="PK_Tyr_Ser-Thr"/>
    <property type="match status" value="1"/>
</dbReference>
<keyword evidence="4 10" id="KW-0472">Membrane</keyword>
<dbReference type="FunFam" id="1.10.510.10:FF:000200">
    <property type="entry name" value="inactive tyrosine-protein kinase 7"/>
    <property type="match status" value="1"/>
</dbReference>
<feature type="domain" description="Ig-like" evidence="13">
    <location>
        <begin position="510"/>
        <end position="597"/>
    </location>
</feature>
<dbReference type="EMBL" id="JAZDUA010000079">
    <property type="protein sequence ID" value="KAK7869177.1"/>
    <property type="molecule type" value="Genomic_DNA"/>
</dbReference>
<evidence type="ECO:0008006" key="16">
    <source>
        <dbReference type="Google" id="ProtNLM"/>
    </source>
</evidence>
<feature type="chain" id="PRO_5042866461" description="Inactive tyrosine-protein kinase 7" evidence="11">
    <location>
        <begin position="18"/>
        <end position="1110"/>
    </location>
</feature>
<dbReference type="Pfam" id="PF07679">
    <property type="entry name" value="I-set"/>
    <property type="match status" value="2"/>
</dbReference>
<evidence type="ECO:0000256" key="11">
    <source>
        <dbReference type="SAM" id="SignalP"/>
    </source>
</evidence>
<dbReference type="GO" id="GO:0007411">
    <property type="term" value="P:axon guidance"/>
    <property type="evidence" value="ECO:0007669"/>
    <property type="project" value="TreeGrafter"/>
</dbReference>
<keyword evidence="7" id="KW-0325">Glycoprotein</keyword>
<dbReference type="GO" id="GO:0030424">
    <property type="term" value="C:axon"/>
    <property type="evidence" value="ECO:0007669"/>
    <property type="project" value="TreeGrafter"/>
</dbReference>
<evidence type="ECO:0000256" key="6">
    <source>
        <dbReference type="ARBA" id="ARBA00023170"/>
    </source>
</evidence>
<feature type="domain" description="Ig-like" evidence="13">
    <location>
        <begin position="602"/>
        <end position="685"/>
    </location>
</feature>
<feature type="domain" description="Ig-like" evidence="13">
    <location>
        <begin position="313"/>
        <end position="395"/>
    </location>
</feature>
<feature type="domain" description="Ig-like" evidence="13">
    <location>
        <begin position="404"/>
        <end position="501"/>
    </location>
</feature>
<dbReference type="PROSITE" id="PS50011">
    <property type="entry name" value="PROTEIN_KINASE_DOM"/>
    <property type="match status" value="1"/>
</dbReference>
<sequence length="1110" mass="121447">MTVLQLILLAVAGLCAAQEHFFFKRAPAAQTVVAGQPARLQCLASRAQGLQYHWQLDGARLRNSTRVQQVGPDLLIRRVDPMRDGGDFTCVATNASSGFSQTTGPAALNIIWLGETAQVHLRQPDAAAKLAPGADVTLVCAVEGSDDVSYDWFRNAERLQRGERGDRLQLKGRRLHLRNASAQDAGVYRCRASNRAGTTNSSRNFALAIPDDRFPLLVEAPGDAVVRRGGVARLHCGFRGADFTEWFGDGSEPLANTSRITVFANGSLHISDVGPEDEGLYTCVGAKGQESQSYAAELRIAYLEALTTESLEPALGASGARVVAERAPFEATCLAPRGDPPPRVWWRDPRNRTVTDAGAVRVDDGRLLVEAASARDHAGAYTCVADNLAGSREISLTLVVATQPRIINPPTQDPPSGAVYEEAKAVFHCEYEAMEPPISTVEWLKDGILISEDRHRFKIQRGKSNSTLVINAVTMSDEGVYACQVNTIGFAPVVSENASLSVKERLKFSPKPVSKKLELGTPSTVYCRAQGSHPPTIKWFKSCQDTKQCKTSVDLPSHVQDINGTLEFRNVTLEDRGNYTCMATNKQGSISATIDIDVIVTPKFRVPPQNVTAYEGYPVILHCAAEGLPQPTIKWDRNSNLSALPSGFEVLSNGSLWSREVHISDGGKYGCTAGNSGGFKREEVTLIVESEFTGNMWGNEGYQPSEGIEQGETMMTKTVGITLGAAAAYMVLVVGLMAWCRHRRRKRKQAGLDAPAAEGTHALLGKVENGDVIMTDHHETKEHHKHEKKEKKERPRSDGDTTQSQGSNHSKKSKTGLDRLNFPRSDLHSFVLLGRGQFGEIQLAQAKGIKEGSDVVVLVKALQPTRDDIILQEFKREIDLFTKPSHPNVAKLIGLCRDAEPNLMVLEYTDWGDLKQFLLATRGGGKDKDASPPSSRPRPPPLSVAQIMNMALQVAQGMDHLAGLRLVHKDMAARNCLITSGLAVKVSLVAISKDTYSKEYFLHHNQLIPLRWLPAEAVLEDDFSTKSDVYMWAVLVWELFHQGELPFVKMSDDAVLAAMKRHELALKPHKAAPEALQSLLNSCWAESPRDRPTFSQVTTSLTDITGENTI</sequence>
<evidence type="ECO:0000256" key="8">
    <source>
        <dbReference type="ARBA" id="ARBA00023319"/>
    </source>
</evidence>
<dbReference type="Gene3D" id="3.30.200.20">
    <property type="entry name" value="Phosphorylase Kinase, domain 1"/>
    <property type="match status" value="1"/>
</dbReference>
<evidence type="ECO:0000256" key="2">
    <source>
        <dbReference type="ARBA" id="ARBA00022692"/>
    </source>
</evidence>
<dbReference type="InterPro" id="IPR013098">
    <property type="entry name" value="Ig_I-set"/>
</dbReference>
<evidence type="ECO:0000256" key="1">
    <source>
        <dbReference type="ARBA" id="ARBA00004167"/>
    </source>
</evidence>
<dbReference type="InterPro" id="IPR000719">
    <property type="entry name" value="Prot_kinase_dom"/>
</dbReference>
<keyword evidence="6" id="KW-0675">Receptor</keyword>
<dbReference type="GO" id="GO:0070593">
    <property type="term" value="P:dendrite self-avoidance"/>
    <property type="evidence" value="ECO:0007669"/>
    <property type="project" value="TreeGrafter"/>
</dbReference>
<dbReference type="SUPFAM" id="SSF56112">
    <property type="entry name" value="Protein kinase-like (PK-like)"/>
    <property type="match status" value="1"/>
</dbReference>
<keyword evidence="2 10" id="KW-0812">Transmembrane</keyword>
<evidence type="ECO:0000259" key="12">
    <source>
        <dbReference type="PROSITE" id="PS50011"/>
    </source>
</evidence>
<dbReference type="InterPro" id="IPR003599">
    <property type="entry name" value="Ig_sub"/>
</dbReference>
<dbReference type="Pfam" id="PF13927">
    <property type="entry name" value="Ig_3"/>
    <property type="match status" value="5"/>
</dbReference>
<dbReference type="SMART" id="SM00409">
    <property type="entry name" value="IG"/>
    <property type="match status" value="7"/>
</dbReference>
<protein>
    <recommendedName>
        <fullName evidence="16">Inactive tyrosine-protein kinase 7</fullName>
    </recommendedName>
</protein>
<keyword evidence="15" id="KW-1185">Reference proteome</keyword>
<dbReference type="AlphaFoldDB" id="A0AAN9VZB1"/>
<dbReference type="PROSITE" id="PS00109">
    <property type="entry name" value="PROTEIN_KINASE_TYR"/>
    <property type="match status" value="1"/>
</dbReference>
<accession>A0AAN9VZB1</accession>
<dbReference type="Gene3D" id="1.10.510.10">
    <property type="entry name" value="Transferase(Phosphotransferase) domain 1"/>
    <property type="match status" value="1"/>
</dbReference>
<feature type="compositionally biased region" description="Basic and acidic residues" evidence="9">
    <location>
        <begin position="790"/>
        <end position="799"/>
    </location>
</feature>
<evidence type="ECO:0000313" key="15">
    <source>
        <dbReference type="Proteomes" id="UP001378592"/>
    </source>
</evidence>
<gene>
    <name evidence="14" type="ORF">R5R35_006628</name>
</gene>
<dbReference type="InterPro" id="IPR007110">
    <property type="entry name" value="Ig-like_dom"/>
</dbReference>
<evidence type="ECO:0000256" key="5">
    <source>
        <dbReference type="ARBA" id="ARBA00023157"/>
    </source>
</evidence>
<dbReference type="GO" id="GO:0005524">
    <property type="term" value="F:ATP binding"/>
    <property type="evidence" value="ECO:0007669"/>
    <property type="project" value="InterPro"/>
</dbReference>
<proteinExistence type="predicted"/>
<feature type="region of interest" description="Disordered" evidence="9">
    <location>
        <begin position="778"/>
        <end position="820"/>
    </location>
</feature>
<dbReference type="CDD" id="cd00096">
    <property type="entry name" value="Ig"/>
    <property type="match status" value="2"/>
</dbReference>
<dbReference type="Proteomes" id="UP001378592">
    <property type="component" value="Unassembled WGS sequence"/>
</dbReference>
<dbReference type="PANTHER" id="PTHR10075">
    <property type="entry name" value="BASIGIN RELATED"/>
    <property type="match status" value="1"/>
</dbReference>
<dbReference type="InterPro" id="IPR011009">
    <property type="entry name" value="Kinase-like_dom_sf"/>
</dbReference>
<evidence type="ECO:0000256" key="10">
    <source>
        <dbReference type="SAM" id="Phobius"/>
    </source>
</evidence>
<keyword evidence="3 10" id="KW-1133">Transmembrane helix</keyword>
<dbReference type="InterPro" id="IPR036179">
    <property type="entry name" value="Ig-like_dom_sf"/>
</dbReference>
<dbReference type="GO" id="GO:0005886">
    <property type="term" value="C:plasma membrane"/>
    <property type="evidence" value="ECO:0007669"/>
    <property type="project" value="TreeGrafter"/>
</dbReference>
<dbReference type="GO" id="GO:0098632">
    <property type="term" value="F:cell-cell adhesion mediator activity"/>
    <property type="evidence" value="ECO:0007669"/>
    <property type="project" value="TreeGrafter"/>
</dbReference>
<feature type="signal peptide" evidence="11">
    <location>
        <begin position="1"/>
        <end position="17"/>
    </location>
</feature>
<dbReference type="InterPro" id="IPR008266">
    <property type="entry name" value="Tyr_kinase_AS"/>
</dbReference>
<dbReference type="PROSITE" id="PS50835">
    <property type="entry name" value="IG_LIKE"/>
    <property type="match status" value="7"/>
</dbReference>
<evidence type="ECO:0000259" key="13">
    <source>
        <dbReference type="PROSITE" id="PS50835"/>
    </source>
</evidence>
<dbReference type="InterPro" id="IPR013783">
    <property type="entry name" value="Ig-like_fold"/>
</dbReference>
<comment type="caution">
    <text evidence="14">The sequence shown here is derived from an EMBL/GenBank/DDBJ whole genome shotgun (WGS) entry which is preliminary data.</text>
</comment>
<dbReference type="GO" id="GO:0004672">
    <property type="term" value="F:protein kinase activity"/>
    <property type="evidence" value="ECO:0007669"/>
    <property type="project" value="InterPro"/>
</dbReference>
<dbReference type="Gene3D" id="2.60.40.10">
    <property type="entry name" value="Immunoglobulins"/>
    <property type="match status" value="7"/>
</dbReference>
<dbReference type="InterPro" id="IPR003598">
    <property type="entry name" value="Ig_sub2"/>
</dbReference>
<feature type="domain" description="Ig-like" evidence="13">
    <location>
        <begin position="215"/>
        <end position="299"/>
    </location>
</feature>
<name>A0AAN9VZB1_9ORTH</name>
<organism evidence="14 15">
    <name type="scientific">Gryllus longicercus</name>
    <dbReference type="NCBI Taxonomy" id="2509291"/>
    <lineage>
        <taxon>Eukaryota</taxon>
        <taxon>Metazoa</taxon>
        <taxon>Ecdysozoa</taxon>
        <taxon>Arthropoda</taxon>
        <taxon>Hexapoda</taxon>
        <taxon>Insecta</taxon>
        <taxon>Pterygota</taxon>
        <taxon>Neoptera</taxon>
        <taxon>Polyneoptera</taxon>
        <taxon>Orthoptera</taxon>
        <taxon>Ensifera</taxon>
        <taxon>Gryllidea</taxon>
        <taxon>Grylloidea</taxon>
        <taxon>Gryllidae</taxon>
        <taxon>Gryllinae</taxon>
        <taxon>Gryllus</taxon>
    </lineage>
</organism>
<evidence type="ECO:0000313" key="14">
    <source>
        <dbReference type="EMBL" id="KAK7869177.1"/>
    </source>
</evidence>
<keyword evidence="11" id="KW-0732">Signal</keyword>
<dbReference type="GO" id="GO:0004888">
    <property type="term" value="F:transmembrane signaling receptor activity"/>
    <property type="evidence" value="ECO:0007669"/>
    <property type="project" value="UniProtKB-ARBA"/>
</dbReference>
<keyword evidence="8" id="KW-0393">Immunoglobulin domain</keyword>
<dbReference type="SMART" id="SM00408">
    <property type="entry name" value="IGc2"/>
    <property type="match status" value="7"/>
</dbReference>
<dbReference type="PANTHER" id="PTHR10075:SF102">
    <property type="entry name" value="OFF-TRACK2-RELATED"/>
    <property type="match status" value="1"/>
</dbReference>